<dbReference type="EMBL" id="JAUSVL010000001">
    <property type="protein sequence ID" value="MDQ0290828.1"/>
    <property type="molecule type" value="Genomic_DNA"/>
</dbReference>
<dbReference type="InterPro" id="IPR051541">
    <property type="entry name" value="PTS_SugarTrans_NitroReg"/>
</dbReference>
<dbReference type="Gene3D" id="3.40.930.10">
    <property type="entry name" value="Mannitol-specific EII, Chain A"/>
    <property type="match status" value="1"/>
</dbReference>
<organism evidence="2 3">
    <name type="scientific">Oligosphaera ethanolica</name>
    <dbReference type="NCBI Taxonomy" id="760260"/>
    <lineage>
        <taxon>Bacteria</taxon>
        <taxon>Pseudomonadati</taxon>
        <taxon>Lentisphaerota</taxon>
        <taxon>Oligosphaeria</taxon>
        <taxon>Oligosphaerales</taxon>
        <taxon>Oligosphaeraceae</taxon>
        <taxon>Oligosphaera</taxon>
    </lineage>
</organism>
<dbReference type="RefSeq" id="WP_307262768.1">
    <property type="nucleotide sequence ID" value="NZ_JAUSVL010000001.1"/>
</dbReference>
<dbReference type="PANTHER" id="PTHR47738">
    <property type="entry name" value="PTS SYSTEM FRUCTOSE-LIKE EIIA COMPONENT-RELATED"/>
    <property type="match status" value="1"/>
</dbReference>
<dbReference type="PROSITE" id="PS51094">
    <property type="entry name" value="PTS_EIIA_TYPE_2"/>
    <property type="match status" value="1"/>
</dbReference>
<comment type="caution">
    <text evidence="2">The sequence shown here is derived from an EMBL/GenBank/DDBJ whole genome shotgun (WGS) entry which is preliminary data.</text>
</comment>
<keyword evidence="3" id="KW-1185">Reference proteome</keyword>
<dbReference type="Pfam" id="PF12728">
    <property type="entry name" value="HTH_17"/>
    <property type="match status" value="1"/>
</dbReference>
<evidence type="ECO:0000313" key="2">
    <source>
        <dbReference type="EMBL" id="MDQ0290828.1"/>
    </source>
</evidence>
<gene>
    <name evidence="2" type="ORF">J3R75_002935</name>
</gene>
<dbReference type="InterPro" id="IPR002178">
    <property type="entry name" value="PTS_EIIA_type-2_dom"/>
</dbReference>
<dbReference type="GO" id="GO:0030295">
    <property type="term" value="F:protein kinase activator activity"/>
    <property type="evidence" value="ECO:0007669"/>
    <property type="project" value="TreeGrafter"/>
</dbReference>
<feature type="domain" description="PTS EIIA type-2" evidence="1">
    <location>
        <begin position="104"/>
        <end position="250"/>
    </location>
</feature>
<name>A0AAE3VIC3_9BACT</name>
<proteinExistence type="predicted"/>
<protein>
    <submittedName>
        <fullName evidence="2">PTS system nitrogen regulatory IIA component</fullName>
    </submittedName>
</protein>
<dbReference type="Pfam" id="PF00359">
    <property type="entry name" value="PTS_EIIA_2"/>
    <property type="match status" value="1"/>
</dbReference>
<dbReference type="CDD" id="cd00211">
    <property type="entry name" value="PTS_IIA_fru"/>
    <property type="match status" value="1"/>
</dbReference>
<evidence type="ECO:0000259" key="1">
    <source>
        <dbReference type="PROSITE" id="PS51094"/>
    </source>
</evidence>
<dbReference type="InterPro" id="IPR041657">
    <property type="entry name" value="HTH_17"/>
</dbReference>
<accession>A0AAE3VIC3</accession>
<sequence>MNYIYASIPPPAMLFYQNCAMPYRQLNLNDAAAFLQLDPQTLRAMALRAEIPSNHQGERFLFEQEDLDAWYSERILHEAVVKPLDEARRDSQVASACRPLILTPLCSPDAIDSAMKGKTQTAVLRDLTRLATNTGLLYNPDDLYEELRKREQIGTTAIDNGVALPHPLQRDNYMFEASFVCVGRLHNPIFFGAAPDNSKTDLFFLICCKENQLHLQVLTQICMLCLNTSILADLRSCDSPTEIYEVISNRETELNAAKPRKGKR</sequence>
<evidence type="ECO:0000313" key="3">
    <source>
        <dbReference type="Proteomes" id="UP001238163"/>
    </source>
</evidence>
<dbReference type="SUPFAM" id="SSF55804">
    <property type="entry name" value="Phoshotransferase/anion transport protein"/>
    <property type="match status" value="1"/>
</dbReference>
<dbReference type="Proteomes" id="UP001238163">
    <property type="component" value="Unassembled WGS sequence"/>
</dbReference>
<reference evidence="2" key="1">
    <citation type="submission" date="2023-07" db="EMBL/GenBank/DDBJ databases">
        <title>Genomic Encyclopedia of Type Strains, Phase IV (KMG-IV): sequencing the most valuable type-strain genomes for metagenomic binning, comparative biology and taxonomic classification.</title>
        <authorList>
            <person name="Goeker M."/>
        </authorList>
    </citation>
    <scope>NUCLEOTIDE SEQUENCE</scope>
    <source>
        <strain evidence="2">DSM 24202</strain>
    </source>
</reference>
<dbReference type="InterPro" id="IPR016152">
    <property type="entry name" value="PTrfase/Anion_transptr"/>
</dbReference>
<dbReference type="AlphaFoldDB" id="A0AAE3VIC3"/>
<dbReference type="PANTHER" id="PTHR47738:SF1">
    <property type="entry name" value="NITROGEN REGULATORY PROTEIN"/>
    <property type="match status" value="1"/>
</dbReference>